<dbReference type="Pfam" id="PF01189">
    <property type="entry name" value="Methyltr_RsmB-F"/>
    <property type="match status" value="1"/>
</dbReference>
<dbReference type="Gene3D" id="3.40.50.150">
    <property type="entry name" value="Vaccinia Virus protein VP39"/>
    <property type="match status" value="1"/>
</dbReference>
<dbReference type="GO" id="GO:0006355">
    <property type="term" value="P:regulation of DNA-templated transcription"/>
    <property type="evidence" value="ECO:0007669"/>
    <property type="project" value="InterPro"/>
</dbReference>
<keyword evidence="5 6" id="KW-0694">RNA-binding</keyword>
<dbReference type="OrthoDB" id="9810297at2"/>
<dbReference type="GO" id="GO:0001510">
    <property type="term" value="P:RNA methylation"/>
    <property type="evidence" value="ECO:0007669"/>
    <property type="project" value="InterPro"/>
</dbReference>
<sequence length="469" mass="50696">MSERPAGWRPGRRQSDAARTAVFEVLIDVETNGAYANIALPKAIRAARLNKQDAAFATNLCYGTLRLQGRWDAILAHCMDREPEPAVKVLARMGVHQLFALRTPPHAAINETVMLARHHVGTGASGFVNAVLRRAGERTLKEWQDQLKADHGKVSSVGFLADWFSHPRWIVRALSDALAAHGRPKRDLISVLKADNEPAGVALVARDISINALRSDIGRGHMSSQPGHLVDSALILEGGDPGRVFAVRDGIAGVQDEGSQLVTRTFAAAPVDGEDAAWLDMCAGPGGKTATLVALNPSVTVFANELHEHRLDLVAENVAPWANRVQLRLGDGTDIGTEQPGQFDRVLIDAPCTGIGALRRRPEARWAKEAGDALDLVRLQLSLLESGWEAVRPGGVVGYSTCSPYLPETTGVVETFLAGRDDVEVLDTRELASAQAKFPIVGEGPYLQLWPDLHASDAMFLALLRKRAH</sequence>
<feature type="active site" description="Nucleophile" evidence="6">
    <location>
        <position position="402"/>
    </location>
</feature>
<evidence type="ECO:0000256" key="3">
    <source>
        <dbReference type="ARBA" id="ARBA00022679"/>
    </source>
</evidence>
<dbReference type="EC" id="2.1.1.176" evidence="8"/>
<accession>A0A0W1KN53</accession>
<dbReference type="SUPFAM" id="SSF53335">
    <property type="entry name" value="S-adenosyl-L-methionine-dependent methyltransferases"/>
    <property type="match status" value="1"/>
</dbReference>
<dbReference type="AlphaFoldDB" id="A0A0W1KN53"/>
<proteinExistence type="inferred from homology"/>
<dbReference type="EMBL" id="LNIZ01000001">
    <property type="protein sequence ID" value="KTF04988.1"/>
    <property type="molecule type" value="Genomic_DNA"/>
</dbReference>
<comment type="similarity">
    <text evidence="1 6">Belongs to the class I-like SAM-binding methyltransferase superfamily. RsmB/NOP family.</text>
</comment>
<keyword evidence="2 6" id="KW-0489">Methyltransferase</keyword>
<dbReference type="InterPro" id="IPR023267">
    <property type="entry name" value="RCMT"/>
</dbReference>
<dbReference type="InterPro" id="IPR049560">
    <property type="entry name" value="MeTrfase_RsmB-F_NOP2_cat"/>
</dbReference>
<comment type="caution">
    <text evidence="8">The sequence shown here is derived from an EMBL/GenBank/DDBJ whole genome shotgun (WGS) entry which is preliminary data.</text>
</comment>
<feature type="binding site" evidence="6">
    <location>
        <begin position="282"/>
        <end position="288"/>
    </location>
    <ligand>
        <name>S-adenosyl-L-methionine</name>
        <dbReference type="ChEBI" id="CHEBI:59789"/>
    </ligand>
</feature>
<dbReference type="RefSeq" id="WP_062612457.1">
    <property type="nucleotide sequence ID" value="NZ_CALTZF010000001.1"/>
</dbReference>
<protein>
    <submittedName>
        <fullName evidence="8">Ribosomal RNA small subunit methyltransferase B</fullName>
        <ecNumber evidence="8">2.1.1.176</ecNumber>
    </submittedName>
    <submittedName>
        <fullName evidence="9">Transcription antitermination factor NusB</fullName>
    </submittedName>
</protein>
<dbReference type="InterPro" id="IPR018314">
    <property type="entry name" value="RsmB/NOL1/NOP2-like_CS"/>
</dbReference>
<keyword evidence="3 6" id="KW-0808">Transferase</keyword>
<evidence type="ECO:0000313" key="8">
    <source>
        <dbReference type="EMBL" id="KTF04988.1"/>
    </source>
</evidence>
<dbReference type="PANTHER" id="PTHR22807">
    <property type="entry name" value="NOP2 YEAST -RELATED NOL1/NOP2/FMU SUN DOMAIN-CONTAINING"/>
    <property type="match status" value="1"/>
</dbReference>
<feature type="binding site" evidence="6">
    <location>
        <position position="331"/>
    </location>
    <ligand>
        <name>S-adenosyl-L-methionine</name>
        <dbReference type="ChEBI" id="CHEBI:59789"/>
    </ligand>
</feature>
<keyword evidence="10" id="KW-1185">Reference proteome</keyword>
<dbReference type="PROSITE" id="PS51686">
    <property type="entry name" value="SAM_MT_RSMB_NOP"/>
    <property type="match status" value="1"/>
</dbReference>
<dbReference type="SUPFAM" id="SSF48013">
    <property type="entry name" value="NusB-like"/>
    <property type="match status" value="1"/>
</dbReference>
<dbReference type="InterPro" id="IPR035926">
    <property type="entry name" value="NusB-like_sf"/>
</dbReference>
<dbReference type="Proteomes" id="UP000054404">
    <property type="component" value="Unassembled WGS sequence"/>
</dbReference>
<dbReference type="Gene3D" id="1.10.940.10">
    <property type="entry name" value="NusB-like"/>
    <property type="match status" value="1"/>
</dbReference>
<evidence type="ECO:0000256" key="5">
    <source>
        <dbReference type="ARBA" id="ARBA00022884"/>
    </source>
</evidence>
<evidence type="ECO:0000256" key="1">
    <source>
        <dbReference type="ARBA" id="ARBA00007494"/>
    </source>
</evidence>
<evidence type="ECO:0000313" key="9">
    <source>
        <dbReference type="EMBL" id="MDK8601093.1"/>
    </source>
</evidence>
<dbReference type="InterPro" id="IPR006027">
    <property type="entry name" value="NusB_RsmB_TIM44"/>
</dbReference>
<dbReference type="PATRIC" id="fig|59561.3.peg.291"/>
<reference evidence="8 10" key="1">
    <citation type="submission" date="2015-11" db="EMBL/GenBank/DDBJ databases">
        <title>Draft Genome Sequence of the Type Strain Trueperella bernardiae LCDC 89-0504T, Isolated from Blood Culture.</title>
        <authorList>
            <person name="Bernier A.-M."/>
            <person name="Bernard K."/>
        </authorList>
    </citation>
    <scope>NUCLEOTIDE SEQUENCE [LARGE SCALE GENOMIC DNA]</scope>
    <source>
        <strain evidence="8 10">LCDC 89-0504</strain>
    </source>
</reference>
<dbReference type="PROSITE" id="PS01153">
    <property type="entry name" value="NOL1_NOP2_SUN"/>
    <property type="match status" value="1"/>
</dbReference>
<feature type="domain" description="SAM-dependent MTase RsmB/NOP-type" evidence="7">
    <location>
        <begin position="177"/>
        <end position="467"/>
    </location>
</feature>
<dbReference type="InterPro" id="IPR001678">
    <property type="entry name" value="MeTrfase_RsmB-F_NOP2_dom"/>
</dbReference>
<evidence type="ECO:0000313" key="10">
    <source>
        <dbReference type="Proteomes" id="UP000054404"/>
    </source>
</evidence>
<evidence type="ECO:0000259" key="7">
    <source>
        <dbReference type="PROSITE" id="PS51686"/>
    </source>
</evidence>
<gene>
    <name evidence="8" type="primary">rsmB</name>
    <name evidence="8" type="ORF">AQZ59_00295</name>
    <name evidence="9" type="ORF">QP858_01270</name>
</gene>
<evidence type="ECO:0000256" key="2">
    <source>
        <dbReference type="ARBA" id="ARBA00022603"/>
    </source>
</evidence>
<evidence type="ECO:0000256" key="4">
    <source>
        <dbReference type="ARBA" id="ARBA00022691"/>
    </source>
</evidence>
<keyword evidence="4 6" id="KW-0949">S-adenosyl-L-methionine</keyword>
<feature type="binding site" evidence="6">
    <location>
        <position position="305"/>
    </location>
    <ligand>
        <name>S-adenosyl-L-methionine</name>
        <dbReference type="ChEBI" id="CHEBI:59789"/>
    </ligand>
</feature>
<dbReference type="GO" id="GO:0003723">
    <property type="term" value="F:RNA binding"/>
    <property type="evidence" value="ECO:0007669"/>
    <property type="project" value="UniProtKB-UniRule"/>
</dbReference>
<name>A0A0W1KN53_9ACTO</name>
<dbReference type="Pfam" id="PF01029">
    <property type="entry name" value="NusB"/>
    <property type="match status" value="1"/>
</dbReference>
<feature type="binding site" evidence="6">
    <location>
        <position position="349"/>
    </location>
    <ligand>
        <name>S-adenosyl-L-methionine</name>
        <dbReference type="ChEBI" id="CHEBI:59789"/>
    </ligand>
</feature>
<dbReference type="STRING" id="59561.AQZ59_00295"/>
<dbReference type="PRINTS" id="PR02008">
    <property type="entry name" value="RCMTFAMILY"/>
</dbReference>
<dbReference type="CDD" id="cd02440">
    <property type="entry name" value="AdoMet_MTases"/>
    <property type="match status" value="1"/>
</dbReference>
<dbReference type="GO" id="GO:0008173">
    <property type="term" value="F:RNA methyltransferase activity"/>
    <property type="evidence" value="ECO:0007669"/>
    <property type="project" value="InterPro"/>
</dbReference>
<evidence type="ECO:0000256" key="6">
    <source>
        <dbReference type="PROSITE-ProRule" id="PRU01023"/>
    </source>
</evidence>
<dbReference type="InterPro" id="IPR029063">
    <property type="entry name" value="SAM-dependent_MTases_sf"/>
</dbReference>
<dbReference type="PANTHER" id="PTHR22807:SF53">
    <property type="entry name" value="RIBOSOMAL RNA SMALL SUBUNIT METHYLTRANSFERASE B-RELATED"/>
    <property type="match status" value="1"/>
</dbReference>
<dbReference type="Proteomes" id="UP001225576">
    <property type="component" value="Unassembled WGS sequence"/>
</dbReference>
<reference evidence="9" key="2">
    <citation type="submission" date="2023-05" db="EMBL/GenBank/DDBJ databases">
        <title>Genomic Catalog of Human Bladder Bacteria.</title>
        <authorList>
            <person name="Du J."/>
        </authorList>
    </citation>
    <scope>NUCLEOTIDE SEQUENCE</scope>
    <source>
        <strain evidence="9">UMB1304A</strain>
    </source>
</reference>
<organism evidence="8 10">
    <name type="scientific">Trueperella bernardiae</name>
    <dbReference type="NCBI Taxonomy" id="59561"/>
    <lineage>
        <taxon>Bacteria</taxon>
        <taxon>Bacillati</taxon>
        <taxon>Actinomycetota</taxon>
        <taxon>Actinomycetes</taxon>
        <taxon>Actinomycetales</taxon>
        <taxon>Actinomycetaceae</taxon>
        <taxon>Trueperella</taxon>
    </lineage>
</organism>
<dbReference type="EMBL" id="JASPDQ010000002">
    <property type="protein sequence ID" value="MDK8601093.1"/>
    <property type="molecule type" value="Genomic_DNA"/>
</dbReference>